<dbReference type="KEGG" id="gti:FXF46_11565"/>
<name>A0AAP9JI51_GLUTH</name>
<evidence type="ECO:0000313" key="2">
    <source>
        <dbReference type="Proteomes" id="UP000323560"/>
    </source>
</evidence>
<sequence>MMKKSVLKIASFATDCLAGIAGPVRVLAIFPRHVYLLVGQDAERTMLIISPSGGGMTPYSVVVDPWPIIQSPDEDGWFDGRTLILGSVSIYLEGAPSWPSGLSVHHAEYRQRATFTLLSEDARNLSHHSDYLAPVLDDPCRLDLLGGGAYILARGLVMREKEMLHEGARCFAGLGMGLTPAGDDFLCGVMMAMRMILPVPNLLCDSLVLGARGNTTTLSLSFMEAAACGHASEDWHKLIAVGFSKAVTLRQRALCAVIAHGFSSGADTLAGFLWGGWQLLHSRETYCMTQ</sequence>
<proteinExistence type="predicted"/>
<gene>
    <name evidence="1" type="ORF">FXF46_11565</name>
</gene>
<evidence type="ECO:0000313" key="1">
    <source>
        <dbReference type="EMBL" id="QEH96857.1"/>
    </source>
</evidence>
<dbReference type="EMBL" id="CP043043">
    <property type="protein sequence ID" value="QEH96857.1"/>
    <property type="molecule type" value="Genomic_DNA"/>
</dbReference>
<dbReference type="AlphaFoldDB" id="A0AAP9JI51"/>
<dbReference type="InterPro" id="IPR021530">
    <property type="entry name" value="AllH-like"/>
</dbReference>
<accession>A0AAP9JI51</accession>
<reference evidence="1 2" key="1">
    <citation type="submission" date="2019-08" db="EMBL/GenBank/DDBJ databases">
        <title>Gluconobacter frateurii HD924 genome.</title>
        <authorList>
            <person name="Liu Y."/>
            <person name="Zhang P."/>
        </authorList>
    </citation>
    <scope>NUCLEOTIDE SEQUENCE [LARGE SCALE GENOMIC DNA]</scope>
    <source>
        <strain evidence="1 2">HD924</strain>
    </source>
</reference>
<protein>
    <submittedName>
        <fullName evidence="1">DUF2877 domain-containing protein</fullName>
    </submittedName>
</protein>
<organism evidence="1 2">
    <name type="scientific">Gluconobacter thailandicus</name>
    <dbReference type="NCBI Taxonomy" id="257438"/>
    <lineage>
        <taxon>Bacteria</taxon>
        <taxon>Pseudomonadati</taxon>
        <taxon>Pseudomonadota</taxon>
        <taxon>Alphaproteobacteria</taxon>
        <taxon>Acetobacterales</taxon>
        <taxon>Acetobacteraceae</taxon>
        <taxon>Gluconobacter</taxon>
    </lineage>
</organism>
<dbReference type="Pfam" id="PF11392">
    <property type="entry name" value="AllH"/>
    <property type="match status" value="1"/>
</dbReference>
<dbReference type="Proteomes" id="UP000323560">
    <property type="component" value="Chromosome"/>
</dbReference>
<dbReference type="RefSeq" id="WP_148620621.1">
    <property type="nucleotide sequence ID" value="NZ_CP043043.1"/>
</dbReference>